<dbReference type="Gene3D" id="3.90.230.10">
    <property type="entry name" value="Creatinase/methionine aminopeptidase superfamily"/>
    <property type="match status" value="1"/>
</dbReference>
<reference evidence="10 11" key="1">
    <citation type="journal article" date="2011" name="Science">
        <title>The Selaginella genome identifies genetic changes associated with the evolution of vascular plants.</title>
        <authorList>
            <person name="Banks J.A."/>
            <person name="Nishiyama T."/>
            <person name="Hasebe M."/>
            <person name="Bowman J.L."/>
            <person name="Gribskov M."/>
            <person name="dePamphilis C."/>
            <person name="Albert V.A."/>
            <person name="Aono N."/>
            <person name="Aoyama T."/>
            <person name="Ambrose B.A."/>
            <person name="Ashton N.W."/>
            <person name="Axtell M.J."/>
            <person name="Barker E."/>
            <person name="Barker M.S."/>
            <person name="Bennetzen J.L."/>
            <person name="Bonawitz N.D."/>
            <person name="Chapple C."/>
            <person name="Cheng C."/>
            <person name="Correa L.G."/>
            <person name="Dacre M."/>
            <person name="DeBarry J."/>
            <person name="Dreyer I."/>
            <person name="Elias M."/>
            <person name="Engstrom E.M."/>
            <person name="Estelle M."/>
            <person name="Feng L."/>
            <person name="Finet C."/>
            <person name="Floyd S.K."/>
            <person name="Frommer W.B."/>
            <person name="Fujita T."/>
            <person name="Gramzow L."/>
            <person name="Gutensohn M."/>
            <person name="Harholt J."/>
            <person name="Hattori M."/>
            <person name="Heyl A."/>
            <person name="Hirai T."/>
            <person name="Hiwatashi Y."/>
            <person name="Ishikawa M."/>
            <person name="Iwata M."/>
            <person name="Karol K.G."/>
            <person name="Koehler B."/>
            <person name="Kolukisaoglu U."/>
            <person name="Kubo M."/>
            <person name="Kurata T."/>
            <person name="Lalonde S."/>
            <person name="Li K."/>
            <person name="Li Y."/>
            <person name="Litt A."/>
            <person name="Lyons E."/>
            <person name="Manning G."/>
            <person name="Maruyama T."/>
            <person name="Michael T.P."/>
            <person name="Mikami K."/>
            <person name="Miyazaki S."/>
            <person name="Morinaga S."/>
            <person name="Murata T."/>
            <person name="Mueller-Roeber B."/>
            <person name="Nelson D.R."/>
            <person name="Obara M."/>
            <person name="Oguri Y."/>
            <person name="Olmstead R.G."/>
            <person name="Onodera N."/>
            <person name="Petersen B.L."/>
            <person name="Pils B."/>
            <person name="Prigge M."/>
            <person name="Rensing S.A."/>
            <person name="Riano-Pachon D.M."/>
            <person name="Roberts A.W."/>
            <person name="Sato Y."/>
            <person name="Scheller H.V."/>
            <person name="Schulz B."/>
            <person name="Schulz C."/>
            <person name="Shakirov E.V."/>
            <person name="Shibagaki N."/>
            <person name="Shinohara N."/>
            <person name="Shippen D.E."/>
            <person name="Soerensen I."/>
            <person name="Sotooka R."/>
            <person name="Sugimoto N."/>
            <person name="Sugita M."/>
            <person name="Sumikawa N."/>
            <person name="Tanurdzic M."/>
            <person name="Theissen G."/>
            <person name="Ulvskov P."/>
            <person name="Wakazuki S."/>
            <person name="Weng J.K."/>
            <person name="Willats W.W."/>
            <person name="Wipf D."/>
            <person name="Wolf P.G."/>
            <person name="Yang L."/>
            <person name="Zimmer A.D."/>
            <person name="Zhu Q."/>
            <person name="Mitros T."/>
            <person name="Hellsten U."/>
            <person name="Loque D."/>
            <person name="Otillar R."/>
            <person name="Salamov A."/>
            <person name="Schmutz J."/>
            <person name="Shapiro H."/>
            <person name="Lindquist E."/>
            <person name="Lucas S."/>
            <person name="Rokhsar D."/>
            <person name="Grigoriev I.V."/>
        </authorList>
    </citation>
    <scope>NUCLEOTIDE SEQUENCE [LARGE SCALE GENOMIC DNA]</scope>
</reference>
<dbReference type="InterPro" id="IPR032416">
    <property type="entry name" value="Peptidase_M24_C"/>
</dbReference>
<dbReference type="CDD" id="cd01085">
    <property type="entry name" value="APP"/>
    <property type="match status" value="1"/>
</dbReference>
<gene>
    <name evidence="10" type="ORF">SELMODRAFT_445942</name>
</gene>
<dbReference type="InterPro" id="IPR033740">
    <property type="entry name" value="Pept_M24B"/>
</dbReference>
<keyword evidence="3" id="KW-0479">Metal-binding</keyword>
<evidence type="ECO:0008006" key="12">
    <source>
        <dbReference type="Google" id="ProtNLM"/>
    </source>
</evidence>
<dbReference type="InterPro" id="IPR000587">
    <property type="entry name" value="Creatinase_N"/>
</dbReference>
<keyword evidence="5" id="KW-0464">Manganese</keyword>
<dbReference type="Pfam" id="PF00557">
    <property type="entry name" value="Peptidase_M24"/>
    <property type="match status" value="1"/>
</dbReference>
<dbReference type="Proteomes" id="UP000001514">
    <property type="component" value="Unassembled WGS sequence"/>
</dbReference>
<dbReference type="EMBL" id="GL377627">
    <property type="protein sequence ID" value="EFJ14603.1"/>
    <property type="molecule type" value="Genomic_DNA"/>
</dbReference>
<dbReference type="SUPFAM" id="SSF55920">
    <property type="entry name" value="Creatinase/aminopeptidase"/>
    <property type="match status" value="1"/>
</dbReference>
<dbReference type="Pfam" id="PF16189">
    <property type="entry name" value="Creatinase_N_2"/>
    <property type="match status" value="1"/>
</dbReference>
<dbReference type="FunCoup" id="D8SMI4">
    <property type="interactions" value="4688"/>
</dbReference>
<sequence length="662" mass="72550">MPSPRGNLTALCSGSKNPGPGITAEPSSVRNARKNVKDKEFVPDKKLADLRKLMSESGVQAYIVPSEDAHQSEFIAECFTRRAYVSGFTGSAGTAVITLEKAALWTDGRYYLQAENQLGPEWTLMRGGSVGVPSYSEWLRDNLSAGSAVGIDPFLVTHEGAEELRRTLSAKEIQLTFVDRNLIDKIWLDGRPCPPKSPLRVHDLIYAGVDVAAKLSDARKKLSAAGATGIVITMLDEVAWLFNLRGGDVPHSPVAYAYALVEMDKATLFTDLSKVTPDVEMHLENSSVTVKEYSALLSTIQRLAESGSKLWLDPTKTNMAIVNAFSDGCTGFYAKADVDGKNGTSDGPAALHRPSPLSVPKAIKNAAEMSGMKQAHLRDAAALVEFWAWLEVQIVTEKAKLTEVEVGDELLRFRSKQEGFLETSFDTICGSGANGAIVHYRAESDTCALVDDEHMLLLDSGAQYTDGTTDITRTVHFGVPTDYQKECFTRVLQGHISIDQAVFPENTPGFVLDVLARSSLWRIGLDYRHGTGHGVGAALNVHEGPQSISFRFGNMTALQPGMIISNEPGYYEDHKFGIRIENLLHVCEVETPNRFGGVSYLGFECLSFVPIQTKLIALHLLSDEDISWVNKYHAAVWDKVSPLVNESAREWLKRNTLPIKRA</sequence>
<dbReference type="OrthoDB" id="9995434at2759"/>
<name>D8SMI4_SELML</name>
<dbReference type="GO" id="GO:0070006">
    <property type="term" value="F:metalloaminopeptidase activity"/>
    <property type="evidence" value="ECO:0007669"/>
    <property type="project" value="InterPro"/>
</dbReference>
<evidence type="ECO:0000256" key="5">
    <source>
        <dbReference type="ARBA" id="ARBA00023211"/>
    </source>
</evidence>
<dbReference type="SUPFAM" id="SSF53092">
    <property type="entry name" value="Creatinase/prolidase N-terminal domain"/>
    <property type="match status" value="1"/>
</dbReference>
<proteinExistence type="inferred from homology"/>
<dbReference type="PANTHER" id="PTHR43763:SF6">
    <property type="entry name" value="XAA-PRO AMINOPEPTIDASE 1"/>
    <property type="match status" value="1"/>
</dbReference>
<keyword evidence="4" id="KW-0378">Hydrolase</keyword>
<comment type="cofactor">
    <cofactor evidence="1">
        <name>Mn(2+)</name>
        <dbReference type="ChEBI" id="CHEBI:29035"/>
    </cofactor>
</comment>
<evidence type="ECO:0000256" key="1">
    <source>
        <dbReference type="ARBA" id="ARBA00001936"/>
    </source>
</evidence>
<dbReference type="InParanoid" id="D8SMI4"/>
<dbReference type="InterPro" id="IPR050422">
    <property type="entry name" value="X-Pro_aminopeptidase_P"/>
</dbReference>
<dbReference type="InterPro" id="IPR029149">
    <property type="entry name" value="Creatin/AminoP/Spt16_N"/>
</dbReference>
<dbReference type="STRING" id="88036.D8SMI4"/>
<evidence type="ECO:0000259" key="7">
    <source>
        <dbReference type="Pfam" id="PF00557"/>
    </source>
</evidence>
<evidence type="ECO:0000256" key="2">
    <source>
        <dbReference type="ARBA" id="ARBA00008766"/>
    </source>
</evidence>
<dbReference type="GO" id="GO:0046872">
    <property type="term" value="F:metal ion binding"/>
    <property type="evidence" value="ECO:0007669"/>
    <property type="project" value="UniProtKB-KW"/>
</dbReference>
<dbReference type="InterPro" id="IPR000994">
    <property type="entry name" value="Pept_M24"/>
</dbReference>
<protein>
    <recommendedName>
        <fullName evidence="12">Xaa-Pro aminopeptidase P</fullName>
    </recommendedName>
</protein>
<dbReference type="Pfam" id="PF01321">
    <property type="entry name" value="Creatinase_N"/>
    <property type="match status" value="1"/>
</dbReference>
<comment type="similarity">
    <text evidence="2">Belongs to the peptidase M24B family.</text>
</comment>
<dbReference type="HOGENOM" id="CLU_011781_2_2_1"/>
<evidence type="ECO:0000256" key="6">
    <source>
        <dbReference type="SAM" id="MobiDB-lite"/>
    </source>
</evidence>
<dbReference type="PANTHER" id="PTHR43763">
    <property type="entry name" value="XAA-PRO AMINOPEPTIDASE 1"/>
    <property type="match status" value="1"/>
</dbReference>
<evidence type="ECO:0000259" key="9">
    <source>
        <dbReference type="Pfam" id="PF16188"/>
    </source>
</evidence>
<dbReference type="Gramene" id="EFJ14603">
    <property type="protein sequence ID" value="EFJ14603"/>
    <property type="gene ID" value="SELMODRAFT_445942"/>
</dbReference>
<dbReference type="AlphaFoldDB" id="D8SMI4"/>
<evidence type="ECO:0000256" key="3">
    <source>
        <dbReference type="ARBA" id="ARBA00022723"/>
    </source>
</evidence>
<dbReference type="InterPro" id="IPR036005">
    <property type="entry name" value="Creatinase/aminopeptidase-like"/>
</dbReference>
<feature type="domain" description="Peptidase M24" evidence="7">
    <location>
        <begin position="371"/>
        <end position="586"/>
    </location>
</feature>
<evidence type="ECO:0000256" key="4">
    <source>
        <dbReference type="ARBA" id="ARBA00022801"/>
    </source>
</evidence>
<dbReference type="Gene3D" id="3.40.350.10">
    <property type="entry name" value="Creatinase/prolidase N-terminal domain"/>
    <property type="match status" value="2"/>
</dbReference>
<dbReference type="eggNOG" id="KOG2413">
    <property type="taxonomic scope" value="Eukaryota"/>
</dbReference>
<dbReference type="Pfam" id="PF16188">
    <property type="entry name" value="Peptidase_M24_C"/>
    <property type="match status" value="1"/>
</dbReference>
<dbReference type="OMA" id="EPGMILS"/>
<evidence type="ECO:0000259" key="8">
    <source>
        <dbReference type="Pfam" id="PF01321"/>
    </source>
</evidence>
<feature type="domain" description="Peptidase M24 C-terminal" evidence="9">
    <location>
        <begin position="600"/>
        <end position="659"/>
    </location>
</feature>
<evidence type="ECO:0000313" key="10">
    <source>
        <dbReference type="EMBL" id="EFJ14603.1"/>
    </source>
</evidence>
<dbReference type="GO" id="GO:0005737">
    <property type="term" value="C:cytoplasm"/>
    <property type="evidence" value="ECO:0007669"/>
    <property type="project" value="UniProtKB-ARBA"/>
</dbReference>
<feature type="region of interest" description="Disordered" evidence="6">
    <location>
        <begin position="1"/>
        <end position="35"/>
    </location>
</feature>
<feature type="domain" description="Creatinase N-terminal" evidence="8">
    <location>
        <begin position="47"/>
        <end position="172"/>
    </location>
</feature>
<dbReference type="KEGG" id="smo:SELMODRAFT_445942"/>
<accession>D8SMI4</accession>
<keyword evidence="11" id="KW-1185">Reference proteome</keyword>
<dbReference type="FunFam" id="3.40.350.10:FF:000003">
    <property type="entry name" value="Xaa-pro aminopeptidase P"/>
    <property type="match status" value="1"/>
</dbReference>
<organism evidence="11">
    <name type="scientific">Selaginella moellendorffii</name>
    <name type="common">Spikemoss</name>
    <dbReference type="NCBI Taxonomy" id="88036"/>
    <lineage>
        <taxon>Eukaryota</taxon>
        <taxon>Viridiplantae</taxon>
        <taxon>Streptophyta</taxon>
        <taxon>Embryophyta</taxon>
        <taxon>Tracheophyta</taxon>
        <taxon>Lycopodiopsida</taxon>
        <taxon>Selaginellales</taxon>
        <taxon>Selaginellaceae</taxon>
        <taxon>Selaginella</taxon>
    </lineage>
</organism>
<dbReference type="FunFam" id="3.90.230.10:FF:000007">
    <property type="entry name" value="Xaa-Pro aminopeptidase P"/>
    <property type="match status" value="1"/>
</dbReference>
<evidence type="ECO:0000313" key="11">
    <source>
        <dbReference type="Proteomes" id="UP000001514"/>
    </source>
</evidence>